<evidence type="ECO:0000256" key="6">
    <source>
        <dbReference type="ARBA" id="ARBA00022679"/>
    </source>
</evidence>
<dbReference type="Pfam" id="PF15924">
    <property type="entry name" value="ALG11_N"/>
    <property type="match status" value="1"/>
</dbReference>
<evidence type="ECO:0000259" key="13">
    <source>
        <dbReference type="Pfam" id="PF00534"/>
    </source>
</evidence>
<comment type="pathway">
    <text evidence="2 12">Protein modification; protein glycosylation.</text>
</comment>
<dbReference type="STRING" id="683960.A0A1E3NYK3"/>
<keyword evidence="7 12" id="KW-0812">Transmembrane</keyword>
<name>A0A1E3NYK3_WICAA</name>
<dbReference type="PANTHER" id="PTHR45919">
    <property type="entry name" value="GDP-MAN:MAN(3)GLCNAC(2)-PP-DOL ALPHA-1,2-MANNOSYLTRANSFERASE"/>
    <property type="match status" value="1"/>
</dbReference>
<keyword evidence="10 12" id="KW-0472">Membrane</keyword>
<keyword evidence="8 12" id="KW-0256">Endoplasmic reticulum</keyword>
<feature type="transmembrane region" description="Helical" evidence="12">
    <location>
        <begin position="92"/>
        <end position="112"/>
    </location>
</feature>
<dbReference type="EC" id="2.4.1.131" evidence="3 12"/>
<sequence length="483" mass="55641">MSTKELPKGKVYGFFHPYCNAGGGGERVLWAAVQSTLDKNPNDKIVIYTGDVDSTSQEILENVVKRFDIKLDNSRVEFKFLQKRYLVDPKTWPFLTLLGQAFGSLVLAYEAARLYKPDIWVETMGYPFTYPLIHYLLGVPIVAYVHYPVISKDMLGKLDISLTSIFGLKQLLKYFYWSIFMFIYTFVGSYVDITLTNSTWTYNHIKNIWFLNENISIVYPPCSTEKFIESKTPTHWDRKNIIVCIAQFRPEKRHGLIIEEYKRFLDNSHYSSHPPKLVLIGSIRGQADNDYVEELKLKANKLEIPEKNIEFILDAKYEVIKEYLRASSFGLNAMWNEHFGIAVVEYVASGLIPIVHASAGPLLDIVVPWDSQLKKQVKDHSIKNRTGFFFKSETDPDYSNFKDKSLYPSLSEAFLEATNLTDEEKLEITSRGKECVLNKFSDATFDKDWITKKQKPSHLLRNSLIFALILGFLKSIVFNSQNP</sequence>
<dbReference type="GO" id="GO:0005789">
    <property type="term" value="C:endoplasmic reticulum membrane"/>
    <property type="evidence" value="ECO:0007669"/>
    <property type="project" value="UniProtKB-SubCell"/>
</dbReference>
<dbReference type="RefSeq" id="XP_019036989.1">
    <property type="nucleotide sequence ID" value="XM_019185962.1"/>
</dbReference>
<comment type="function">
    <text evidence="12">GDP-Man:Man(3)GlcNAc(2)-PP-Dol alpha-1,2-mannosyltransferase that operates in the biosynthetic pathway of dolichol-linked oligosaccharides, the glycan precursors employed in protein asparagine (N)-glycosylation. The assembly of dolichol-linked oligosaccharides begins on the cytosolic side of the endoplasmic reticulum membrane and finishes in its lumen. The sequential addition of sugars to dolichol pyrophosphate produces dolichol-linked oligosaccharides containing fourteen sugars, including two GlcNAcs, nine mannoses and three glucoses. Once assembled, the oligosaccharide is transferred from the lipid to nascent proteins by oligosaccharyltransferases. Catalyzes, on the cytoplasmic face of the endoplasmic reticulum, the addition of the fourth and fifth mannose residues to the dolichol-linked oligosaccharide chain, to produce Man(5)GlcNAc(2)-PP-dolichol core oligosaccharide.</text>
</comment>
<feature type="transmembrane region" description="Helical" evidence="12">
    <location>
        <begin position="132"/>
        <end position="150"/>
    </location>
</feature>
<feature type="transmembrane region" description="Helical" evidence="12">
    <location>
        <begin position="171"/>
        <end position="191"/>
    </location>
</feature>
<accession>A0A1E3NYK3</accession>
<dbReference type="CDD" id="cd03806">
    <property type="entry name" value="GT4_ALG11-like"/>
    <property type="match status" value="1"/>
</dbReference>
<keyword evidence="16" id="KW-1185">Reference proteome</keyword>
<dbReference type="GO" id="GO:0006488">
    <property type="term" value="P:dolichol-linked oligosaccharide biosynthetic process"/>
    <property type="evidence" value="ECO:0007669"/>
    <property type="project" value="EnsemblFungi"/>
</dbReference>
<dbReference type="OrthoDB" id="2276068at2759"/>
<organism evidence="15 16">
    <name type="scientific">Wickerhamomyces anomalus (strain ATCC 58044 / CBS 1984 / NCYC 433 / NRRL Y-366-8)</name>
    <name type="common">Yeast</name>
    <name type="synonym">Hansenula anomala</name>
    <dbReference type="NCBI Taxonomy" id="683960"/>
    <lineage>
        <taxon>Eukaryota</taxon>
        <taxon>Fungi</taxon>
        <taxon>Dikarya</taxon>
        <taxon>Ascomycota</taxon>
        <taxon>Saccharomycotina</taxon>
        <taxon>Saccharomycetes</taxon>
        <taxon>Phaffomycetales</taxon>
        <taxon>Wickerhamomycetaceae</taxon>
        <taxon>Wickerhamomyces</taxon>
    </lineage>
</organism>
<feature type="domain" description="ALG11 mannosyltransferase N-terminal" evidence="14">
    <location>
        <begin position="10"/>
        <end position="209"/>
    </location>
</feature>
<keyword evidence="6 12" id="KW-0808">Transferase</keyword>
<evidence type="ECO:0000256" key="3">
    <source>
        <dbReference type="ARBA" id="ARBA00012645"/>
    </source>
</evidence>
<evidence type="ECO:0000256" key="5">
    <source>
        <dbReference type="ARBA" id="ARBA00022676"/>
    </source>
</evidence>
<dbReference type="GO" id="GO:0004377">
    <property type="term" value="F:GDP-Man:Man(3)GlcNAc(2)-PP-Dol alpha-1,2-mannosyltransferase activity"/>
    <property type="evidence" value="ECO:0007669"/>
    <property type="project" value="UniProtKB-UniRule"/>
</dbReference>
<reference evidence="15 16" key="1">
    <citation type="journal article" date="2016" name="Proc. Natl. Acad. Sci. U.S.A.">
        <title>Comparative genomics of biotechnologically important yeasts.</title>
        <authorList>
            <person name="Riley R."/>
            <person name="Haridas S."/>
            <person name="Wolfe K.H."/>
            <person name="Lopes M.R."/>
            <person name="Hittinger C.T."/>
            <person name="Goeker M."/>
            <person name="Salamov A.A."/>
            <person name="Wisecaver J.H."/>
            <person name="Long T.M."/>
            <person name="Calvey C.H."/>
            <person name="Aerts A.L."/>
            <person name="Barry K.W."/>
            <person name="Choi C."/>
            <person name="Clum A."/>
            <person name="Coughlan A.Y."/>
            <person name="Deshpande S."/>
            <person name="Douglass A.P."/>
            <person name="Hanson S.J."/>
            <person name="Klenk H.-P."/>
            <person name="LaButti K.M."/>
            <person name="Lapidus A."/>
            <person name="Lindquist E.A."/>
            <person name="Lipzen A.M."/>
            <person name="Meier-Kolthoff J.P."/>
            <person name="Ohm R.A."/>
            <person name="Otillar R.P."/>
            <person name="Pangilinan J.L."/>
            <person name="Peng Y."/>
            <person name="Rokas A."/>
            <person name="Rosa C.A."/>
            <person name="Scheuner C."/>
            <person name="Sibirny A.A."/>
            <person name="Slot J.C."/>
            <person name="Stielow J.B."/>
            <person name="Sun H."/>
            <person name="Kurtzman C.P."/>
            <person name="Blackwell M."/>
            <person name="Grigoriev I.V."/>
            <person name="Jeffries T.W."/>
        </authorList>
    </citation>
    <scope>NUCLEOTIDE SEQUENCE [LARGE SCALE GENOMIC DNA]</scope>
    <source>
        <strain evidence="16">ATCC 58044 / CBS 1984 / NCYC 433 / NRRL Y-366-8</strain>
    </source>
</reference>
<dbReference type="InterPro" id="IPR031814">
    <property type="entry name" value="ALG11_N"/>
</dbReference>
<evidence type="ECO:0000256" key="10">
    <source>
        <dbReference type="ARBA" id="ARBA00023136"/>
    </source>
</evidence>
<comment type="subcellular location">
    <subcellularLocation>
        <location evidence="1">Endoplasmic reticulum membrane</location>
        <topology evidence="1">Single-pass membrane protein</topology>
    </subcellularLocation>
</comment>
<keyword evidence="9 12" id="KW-1133">Transmembrane helix</keyword>
<dbReference type="SUPFAM" id="SSF53756">
    <property type="entry name" value="UDP-Glycosyltransferase/glycogen phosphorylase"/>
    <property type="match status" value="1"/>
</dbReference>
<dbReference type="PANTHER" id="PTHR45919:SF1">
    <property type="entry name" value="GDP-MAN:MAN(3)GLCNAC(2)-PP-DOL ALPHA-1,2-MANNOSYLTRANSFERASE"/>
    <property type="match status" value="1"/>
</dbReference>
<proteinExistence type="inferred from homology"/>
<evidence type="ECO:0000256" key="1">
    <source>
        <dbReference type="ARBA" id="ARBA00004389"/>
    </source>
</evidence>
<dbReference type="InterPro" id="IPR038013">
    <property type="entry name" value="ALG11"/>
</dbReference>
<dbReference type="Proteomes" id="UP000094112">
    <property type="component" value="Unassembled WGS sequence"/>
</dbReference>
<dbReference type="GeneID" id="30203208"/>
<evidence type="ECO:0000256" key="2">
    <source>
        <dbReference type="ARBA" id="ARBA00004922"/>
    </source>
</evidence>
<evidence type="ECO:0000256" key="12">
    <source>
        <dbReference type="RuleBase" id="RU367051"/>
    </source>
</evidence>
<dbReference type="Pfam" id="PF00534">
    <property type="entry name" value="Glycos_transf_1"/>
    <property type="match status" value="1"/>
</dbReference>
<keyword evidence="5 12" id="KW-0328">Glycosyltransferase</keyword>
<evidence type="ECO:0000313" key="15">
    <source>
        <dbReference type="EMBL" id="ODQ57782.1"/>
    </source>
</evidence>
<evidence type="ECO:0000256" key="7">
    <source>
        <dbReference type="ARBA" id="ARBA00022692"/>
    </source>
</evidence>
<comment type="catalytic activity">
    <reaction evidence="11 12">
        <text>an alpha-D-Man-(1-&gt;3)-[alpha-D-Man-(1-&gt;6)]-beta-D-Man-(1-&gt;4)-beta-D-GlcNAc-(1-&gt;4)-alpha-D-GlcNAc-diphospho-di-trans,poly-cis-dolichol + 2 GDP-alpha-D-mannose = an alpha-D-Man-(1-&gt;2)-alpha-D-Man-(1-&gt;2)-alpha-D-Man-(1-&gt;3)-[alpha-D-Man-(1-&gt;6)]-beta-D-Man-(1-&gt;4)-beta-D-GlcNAc-(1-&gt;4)-alpha-D-GlcNAc-diphospho-di-trans,poly-cis-dolichol + 2 GDP + 2 H(+)</text>
        <dbReference type="Rhea" id="RHEA:29523"/>
        <dbReference type="Rhea" id="RHEA-COMP:19515"/>
        <dbReference type="Rhea" id="RHEA-COMP:19516"/>
        <dbReference type="ChEBI" id="CHEBI:15378"/>
        <dbReference type="ChEBI" id="CHEBI:57527"/>
        <dbReference type="ChEBI" id="CHEBI:58189"/>
        <dbReference type="ChEBI" id="CHEBI:132511"/>
        <dbReference type="ChEBI" id="CHEBI:132515"/>
        <dbReference type="EC" id="2.4.1.131"/>
    </reaction>
    <physiologicalReaction direction="left-to-right" evidence="11 12">
        <dbReference type="Rhea" id="RHEA:29524"/>
    </physiologicalReaction>
</comment>
<dbReference type="AlphaFoldDB" id="A0A1E3NYK3"/>
<evidence type="ECO:0000256" key="4">
    <source>
        <dbReference type="ARBA" id="ARBA00022018"/>
    </source>
</evidence>
<gene>
    <name evidence="15" type="ORF">WICANDRAFT_85868</name>
</gene>
<evidence type="ECO:0000259" key="14">
    <source>
        <dbReference type="Pfam" id="PF15924"/>
    </source>
</evidence>
<evidence type="ECO:0000256" key="8">
    <source>
        <dbReference type="ARBA" id="ARBA00022824"/>
    </source>
</evidence>
<dbReference type="EMBL" id="KV454213">
    <property type="protein sequence ID" value="ODQ57782.1"/>
    <property type="molecule type" value="Genomic_DNA"/>
</dbReference>
<evidence type="ECO:0000256" key="11">
    <source>
        <dbReference type="ARBA" id="ARBA00045065"/>
    </source>
</evidence>
<evidence type="ECO:0000313" key="16">
    <source>
        <dbReference type="Proteomes" id="UP000094112"/>
    </source>
</evidence>
<feature type="domain" description="Glycosyl transferase family 1" evidence="13">
    <location>
        <begin position="236"/>
        <end position="372"/>
    </location>
</feature>
<dbReference type="InterPro" id="IPR001296">
    <property type="entry name" value="Glyco_trans_1"/>
</dbReference>
<comment type="similarity">
    <text evidence="12">Belongs to the glycosyltransferase group 1 family. Glycosyltransferase 4 subfamily.</text>
</comment>
<evidence type="ECO:0000256" key="9">
    <source>
        <dbReference type="ARBA" id="ARBA00022989"/>
    </source>
</evidence>
<dbReference type="Gene3D" id="3.40.50.2000">
    <property type="entry name" value="Glycogen Phosphorylase B"/>
    <property type="match status" value="1"/>
</dbReference>
<protein>
    <recommendedName>
        <fullName evidence="4 12">GDP-Man:Man(3)GlcNAc(2)-PP-Dol alpha-1,2-mannosyltransferase</fullName>
        <ecNumber evidence="3 12">2.4.1.131</ecNumber>
    </recommendedName>
</protein>
<dbReference type="UniPathway" id="UPA00378"/>